<dbReference type="SUPFAM" id="SSF56300">
    <property type="entry name" value="Metallo-dependent phosphatases"/>
    <property type="match status" value="1"/>
</dbReference>
<dbReference type="PIRSF" id="PIRSF000883">
    <property type="entry name" value="Pesterase_MJ0912"/>
    <property type="match status" value="1"/>
</dbReference>
<dbReference type="RefSeq" id="WP_344831494.1">
    <property type="nucleotide sequence ID" value="NZ_BAAAUV010000011.1"/>
</dbReference>
<name>A0ABP6QD79_9ACTN</name>
<keyword evidence="4" id="KW-1185">Reference proteome</keyword>
<sequence>MDGWHGPAAWEDGPARPGPAERVAVLSDVHGNVPALDAVLAEPDVAEADLVVFNGDLLWGPEPQETWERVAALGHRAVWLRGNSERYLATGAPPAPGERETWMPGRLAPVALAATRGIPFSAVVEIAGLGPVFLCHGSPRSDHECVTHATPRERFAELAEGLTEPVLVTGHTHLRFDRTVAGRRSVNPGSVGLPFHRGEPGTACWALLGPGVMLRTTRYDVGESVARARRAGDPGAERYVATLLGPPDPERIVADAEGRVFAD</sequence>
<comment type="similarity">
    <text evidence="1">Belongs to the metallophosphoesterase superfamily. YfcE family.</text>
</comment>
<dbReference type="Gene3D" id="3.60.21.10">
    <property type="match status" value="1"/>
</dbReference>
<dbReference type="EMBL" id="BAAAUV010000011">
    <property type="protein sequence ID" value="GAA3220275.1"/>
    <property type="molecule type" value="Genomic_DNA"/>
</dbReference>
<protein>
    <submittedName>
        <fullName evidence="3">Metallophosphoesterase family protein</fullName>
    </submittedName>
</protein>
<dbReference type="InterPro" id="IPR050126">
    <property type="entry name" value="Ap4A_hydrolase"/>
</dbReference>
<dbReference type="CDD" id="cd00838">
    <property type="entry name" value="MPP_superfamily"/>
    <property type="match status" value="1"/>
</dbReference>
<reference evidence="4" key="1">
    <citation type="journal article" date="2019" name="Int. J. Syst. Evol. Microbiol.">
        <title>The Global Catalogue of Microorganisms (GCM) 10K type strain sequencing project: providing services to taxonomists for standard genome sequencing and annotation.</title>
        <authorList>
            <consortium name="The Broad Institute Genomics Platform"/>
            <consortium name="The Broad Institute Genome Sequencing Center for Infectious Disease"/>
            <person name="Wu L."/>
            <person name="Ma J."/>
        </authorList>
    </citation>
    <scope>NUCLEOTIDE SEQUENCE [LARGE SCALE GENOMIC DNA]</scope>
    <source>
        <strain evidence="4">JCM 9377</strain>
    </source>
</reference>
<gene>
    <name evidence="3" type="ORF">GCM10010468_44770</name>
</gene>
<organism evidence="3 4">
    <name type="scientific">Actinocorallia longicatena</name>
    <dbReference type="NCBI Taxonomy" id="111803"/>
    <lineage>
        <taxon>Bacteria</taxon>
        <taxon>Bacillati</taxon>
        <taxon>Actinomycetota</taxon>
        <taxon>Actinomycetes</taxon>
        <taxon>Streptosporangiales</taxon>
        <taxon>Thermomonosporaceae</taxon>
        <taxon>Actinocorallia</taxon>
    </lineage>
</organism>
<dbReference type="PANTHER" id="PTHR42850">
    <property type="entry name" value="METALLOPHOSPHOESTERASE"/>
    <property type="match status" value="1"/>
</dbReference>
<evidence type="ECO:0000313" key="4">
    <source>
        <dbReference type="Proteomes" id="UP001501237"/>
    </source>
</evidence>
<evidence type="ECO:0000259" key="2">
    <source>
        <dbReference type="Pfam" id="PF12850"/>
    </source>
</evidence>
<accession>A0ABP6QD79</accession>
<comment type="caution">
    <text evidence="3">The sequence shown here is derived from an EMBL/GenBank/DDBJ whole genome shotgun (WGS) entry which is preliminary data.</text>
</comment>
<evidence type="ECO:0000256" key="1">
    <source>
        <dbReference type="ARBA" id="ARBA00008950"/>
    </source>
</evidence>
<evidence type="ECO:0000313" key="3">
    <source>
        <dbReference type="EMBL" id="GAA3220275.1"/>
    </source>
</evidence>
<feature type="domain" description="Calcineurin-like phosphoesterase" evidence="2">
    <location>
        <begin position="22"/>
        <end position="203"/>
    </location>
</feature>
<dbReference type="PANTHER" id="PTHR42850:SF2">
    <property type="entry name" value="BLL5683 PROTEIN"/>
    <property type="match status" value="1"/>
</dbReference>
<dbReference type="InterPro" id="IPR011152">
    <property type="entry name" value="Pesterase_MJ0912"/>
</dbReference>
<dbReference type="InterPro" id="IPR024654">
    <property type="entry name" value="Calcineurin-like_PHP_lpxH"/>
</dbReference>
<proteinExistence type="inferred from homology"/>
<dbReference type="InterPro" id="IPR029052">
    <property type="entry name" value="Metallo-depent_PP-like"/>
</dbReference>
<dbReference type="Proteomes" id="UP001501237">
    <property type="component" value="Unassembled WGS sequence"/>
</dbReference>
<dbReference type="Pfam" id="PF12850">
    <property type="entry name" value="Metallophos_2"/>
    <property type="match status" value="1"/>
</dbReference>